<feature type="coiled-coil region" evidence="10">
    <location>
        <begin position="19"/>
        <end position="60"/>
    </location>
</feature>
<protein>
    <recommendedName>
        <fullName evidence="8">alanine transaminase</fullName>
        <ecNumber evidence="8">2.6.1.2</ecNumber>
    </recommendedName>
</protein>
<reference evidence="13" key="1">
    <citation type="submission" date="2022-11" db="UniProtKB">
        <authorList>
            <consortium name="WormBaseParasite"/>
        </authorList>
    </citation>
    <scope>IDENTIFICATION</scope>
</reference>
<dbReference type="Gene3D" id="3.90.1150.10">
    <property type="entry name" value="Aspartate Aminotransferase, domain 1"/>
    <property type="match status" value="1"/>
</dbReference>
<comment type="pathway">
    <text evidence="6">Amino-acid degradation; L-alanine degradation via transaminase pathway; pyruvate from L-alanine: step 1/1.</text>
</comment>
<comment type="subunit">
    <text evidence="2">Homodimer.</text>
</comment>
<evidence type="ECO:0000256" key="1">
    <source>
        <dbReference type="ARBA" id="ARBA00001933"/>
    </source>
</evidence>
<keyword evidence="12" id="KW-1185">Reference proteome</keyword>
<proteinExistence type="inferred from homology"/>
<dbReference type="Proteomes" id="UP000887569">
    <property type="component" value="Unplaced"/>
</dbReference>
<dbReference type="GO" id="GO:0004021">
    <property type="term" value="F:L-alanine:2-oxoglutarate aminotransferase activity"/>
    <property type="evidence" value="ECO:0007669"/>
    <property type="project" value="UniProtKB-EC"/>
</dbReference>
<dbReference type="WBParaSite" id="PgR104_g007_t01">
    <property type="protein sequence ID" value="PgR104_g007_t01"/>
    <property type="gene ID" value="PgR104_g007"/>
</dbReference>
<evidence type="ECO:0000256" key="9">
    <source>
        <dbReference type="ARBA" id="ARBA00047412"/>
    </source>
</evidence>
<evidence type="ECO:0000256" key="8">
    <source>
        <dbReference type="ARBA" id="ARBA00026106"/>
    </source>
</evidence>
<dbReference type="EC" id="2.6.1.2" evidence="8"/>
<evidence type="ECO:0000256" key="6">
    <source>
        <dbReference type="ARBA" id="ARBA00025708"/>
    </source>
</evidence>
<dbReference type="InterPro" id="IPR045088">
    <property type="entry name" value="ALAT1/2-like"/>
</dbReference>
<dbReference type="InterPro" id="IPR015422">
    <property type="entry name" value="PyrdxlP-dep_Trfase_small"/>
</dbReference>
<keyword evidence="5" id="KW-0663">Pyridoxal phosphate</keyword>
<evidence type="ECO:0000259" key="11">
    <source>
        <dbReference type="Pfam" id="PF00155"/>
    </source>
</evidence>
<dbReference type="PANTHER" id="PTHR11751">
    <property type="entry name" value="ALANINE AMINOTRANSFERASE"/>
    <property type="match status" value="1"/>
</dbReference>
<name>A0A915C977_PARUN</name>
<comment type="similarity">
    <text evidence="7">Belongs to the class-I pyridoxal-phosphate-dependent aminotransferase family. Alanine aminotransferase subfamily.</text>
</comment>
<feature type="domain" description="Aminotransferase class I/classII large" evidence="11">
    <location>
        <begin position="188"/>
        <end position="552"/>
    </location>
</feature>
<dbReference type="PANTHER" id="PTHR11751:SF29">
    <property type="entry name" value="ALANINE TRANSAMINASE"/>
    <property type="match status" value="1"/>
</dbReference>
<evidence type="ECO:0000256" key="5">
    <source>
        <dbReference type="ARBA" id="ARBA00022898"/>
    </source>
</evidence>
<keyword evidence="3" id="KW-0032">Aminotransferase</keyword>
<dbReference type="InterPro" id="IPR015424">
    <property type="entry name" value="PyrdxlP-dep_Trfase"/>
</dbReference>
<evidence type="ECO:0000256" key="2">
    <source>
        <dbReference type="ARBA" id="ARBA00011738"/>
    </source>
</evidence>
<evidence type="ECO:0000256" key="4">
    <source>
        <dbReference type="ARBA" id="ARBA00022679"/>
    </source>
</evidence>
<dbReference type="GO" id="GO:0030170">
    <property type="term" value="F:pyridoxal phosphate binding"/>
    <property type="evidence" value="ECO:0007669"/>
    <property type="project" value="InterPro"/>
</dbReference>
<dbReference type="InterPro" id="IPR015421">
    <property type="entry name" value="PyrdxlP-dep_Trfase_major"/>
</dbReference>
<keyword evidence="4" id="KW-0808">Transferase</keyword>
<keyword evidence="10" id="KW-0175">Coiled coil</keyword>
<organism evidence="12 13">
    <name type="scientific">Parascaris univalens</name>
    <name type="common">Nematode worm</name>
    <dbReference type="NCBI Taxonomy" id="6257"/>
    <lineage>
        <taxon>Eukaryota</taxon>
        <taxon>Metazoa</taxon>
        <taxon>Ecdysozoa</taxon>
        <taxon>Nematoda</taxon>
        <taxon>Chromadorea</taxon>
        <taxon>Rhabditida</taxon>
        <taxon>Spirurina</taxon>
        <taxon>Ascaridomorpha</taxon>
        <taxon>Ascaridoidea</taxon>
        <taxon>Ascarididae</taxon>
        <taxon>Parascaris</taxon>
    </lineage>
</organism>
<evidence type="ECO:0000313" key="12">
    <source>
        <dbReference type="Proteomes" id="UP000887569"/>
    </source>
</evidence>
<dbReference type="CDD" id="cd00609">
    <property type="entry name" value="AAT_like"/>
    <property type="match status" value="1"/>
</dbReference>
<dbReference type="FunFam" id="1.10.287.1970:FF:000001">
    <property type="entry name" value="Alanine aminotransferase 2"/>
    <property type="match status" value="1"/>
</dbReference>
<accession>A0A915C977</accession>
<dbReference type="InterPro" id="IPR004839">
    <property type="entry name" value="Aminotransferase_I/II_large"/>
</dbReference>
<dbReference type="Gene3D" id="3.40.640.10">
    <property type="entry name" value="Type I PLP-dependent aspartate aminotransferase-like (Major domain)"/>
    <property type="match status" value="1"/>
</dbReference>
<dbReference type="Pfam" id="PF00155">
    <property type="entry name" value="Aminotran_1_2"/>
    <property type="match status" value="1"/>
</dbReference>
<dbReference type="SUPFAM" id="SSF53383">
    <property type="entry name" value="PLP-dependent transferases"/>
    <property type="match status" value="1"/>
</dbReference>
<comment type="cofactor">
    <cofactor evidence="1">
        <name>pyridoxal 5'-phosphate</name>
        <dbReference type="ChEBI" id="CHEBI:597326"/>
    </cofactor>
</comment>
<sequence length="565" mass="62901">NSFTRTAHGRFQSGVDGNMVSEEHAIQELAAENARLKKELEAVKRELLDARGKVEEARSEAMRVPATAFQLLRKSGRCLSTGATLAGAKKGLTMETINPNVKCMEFAVRGPIVIRGAEIEKDLEKGAKKPFNSVVKANIGDAHDMGQKPITFIRQVVACCAYPPLLQSMAIPSDVRKHAEAILHDCGGHSVGAYTPSAGIECIRKHCAEYITRRDGIPTDYENIVLSAGTTEGIRNVLKLFVNTESSRKVGIMIPIPQYPLYSATLDEFGLGQVRYYLDEDNMWALNIGECERALNEAKGKYDTRAICVINPGNPAGQVLTKKNIEEIIRFARKNNLVILADEVYQDNIFDESSKFYSFKKVLHDMGDEYKDQELVSFYSVSKGYMGECGLRAGYIEFMNIDQDVFKMFMKMISAKLCSSALGQAALDCAVNPPKPGEPSYELWYKEKTGILKSLKERARLVKEAYGALEGIECNPVQGAMYAFPKINLPEKAIEEAKKQNVAPDFLYGMKMIEATGICTVPGSGFGQQEGTYHFRTTILPQTDLMKEMLDRFKPFHADFMKTYK</sequence>
<evidence type="ECO:0000256" key="7">
    <source>
        <dbReference type="ARBA" id="ARBA00025785"/>
    </source>
</evidence>
<comment type="catalytic activity">
    <reaction evidence="9">
        <text>L-alanine + 2-oxoglutarate = pyruvate + L-glutamate</text>
        <dbReference type="Rhea" id="RHEA:19453"/>
        <dbReference type="ChEBI" id="CHEBI:15361"/>
        <dbReference type="ChEBI" id="CHEBI:16810"/>
        <dbReference type="ChEBI" id="CHEBI:29985"/>
        <dbReference type="ChEBI" id="CHEBI:57972"/>
        <dbReference type="EC" id="2.6.1.2"/>
    </reaction>
</comment>
<evidence type="ECO:0000256" key="10">
    <source>
        <dbReference type="SAM" id="Coils"/>
    </source>
</evidence>
<dbReference type="FunFam" id="3.40.640.10:FF:000012">
    <property type="entry name" value="alanine aminotransferase 2"/>
    <property type="match status" value="1"/>
</dbReference>
<dbReference type="Gene3D" id="1.10.287.1970">
    <property type="match status" value="1"/>
</dbReference>
<evidence type="ECO:0000256" key="3">
    <source>
        <dbReference type="ARBA" id="ARBA00022576"/>
    </source>
</evidence>
<evidence type="ECO:0000313" key="13">
    <source>
        <dbReference type="WBParaSite" id="PgR104_g007_t01"/>
    </source>
</evidence>
<dbReference type="AlphaFoldDB" id="A0A915C977"/>
<dbReference type="FunFam" id="3.90.1150.10:FF:000010">
    <property type="entry name" value="Alanine aminotransferase 2"/>
    <property type="match status" value="1"/>
</dbReference>